<feature type="domain" description="MutL C-terminal dimerisation" evidence="4">
    <location>
        <begin position="1053"/>
        <end position="1211"/>
    </location>
</feature>
<dbReference type="Proteomes" id="UP000657918">
    <property type="component" value="Unassembled WGS sequence"/>
</dbReference>
<comment type="caution">
    <text evidence="6">The sequence shown here is derived from an EMBL/GenBank/DDBJ whole genome shotgun (WGS) entry which is preliminary data.</text>
</comment>
<feature type="region of interest" description="Disordered" evidence="3">
    <location>
        <begin position="955"/>
        <end position="987"/>
    </location>
</feature>
<protein>
    <recommendedName>
        <fullName evidence="8">DNA mismatch repair protein MLH3</fullName>
    </recommendedName>
</protein>
<dbReference type="Gene3D" id="3.30.1370.100">
    <property type="entry name" value="MutL, C-terminal domain, regulatory subdomain"/>
    <property type="match status" value="1"/>
</dbReference>
<dbReference type="Gene3D" id="3.30.565.10">
    <property type="entry name" value="Histidine kinase-like ATPase, C-terminal domain"/>
    <property type="match status" value="1"/>
</dbReference>
<dbReference type="InterPro" id="IPR020568">
    <property type="entry name" value="Ribosomal_Su5_D2-typ_SF"/>
</dbReference>
<dbReference type="Gene3D" id="3.30.230.10">
    <property type="match status" value="1"/>
</dbReference>
<dbReference type="InterPro" id="IPR036890">
    <property type="entry name" value="HATPase_C_sf"/>
</dbReference>
<evidence type="ECO:0000256" key="1">
    <source>
        <dbReference type="ARBA" id="ARBA00006082"/>
    </source>
</evidence>
<dbReference type="PANTHER" id="PTHR10073:SF47">
    <property type="entry name" value="DNA MISMATCH REPAIR PROTEIN MLH3"/>
    <property type="match status" value="1"/>
</dbReference>
<dbReference type="PANTHER" id="PTHR10073">
    <property type="entry name" value="DNA MISMATCH REPAIR PROTEIN MLH, PMS, MUTL"/>
    <property type="match status" value="1"/>
</dbReference>
<evidence type="ECO:0008006" key="8">
    <source>
        <dbReference type="Google" id="ProtNLM"/>
    </source>
</evidence>
<keyword evidence="2" id="KW-0227">DNA damage</keyword>
<dbReference type="SMART" id="SM00853">
    <property type="entry name" value="MutL_C"/>
    <property type="match status" value="1"/>
</dbReference>
<proteinExistence type="inferred from homology"/>
<dbReference type="SUPFAM" id="SSF118116">
    <property type="entry name" value="DNA mismatch repair protein MutL"/>
    <property type="match status" value="1"/>
</dbReference>
<evidence type="ECO:0000313" key="6">
    <source>
        <dbReference type="EMBL" id="KAF9682111.1"/>
    </source>
</evidence>
<dbReference type="GO" id="GO:0030983">
    <property type="term" value="F:mismatched DNA binding"/>
    <property type="evidence" value="ECO:0007669"/>
    <property type="project" value="InterPro"/>
</dbReference>
<dbReference type="FunFam" id="3.30.1370.100:FF:000007">
    <property type="entry name" value="MUTL protein homolog 3"/>
    <property type="match status" value="1"/>
</dbReference>
<feature type="compositionally biased region" description="Basic and acidic residues" evidence="3">
    <location>
        <begin position="964"/>
        <end position="978"/>
    </location>
</feature>
<feature type="domain" description="DNA mismatch repair protein S5" evidence="5">
    <location>
        <begin position="226"/>
        <end position="353"/>
    </location>
</feature>
<evidence type="ECO:0000259" key="5">
    <source>
        <dbReference type="SMART" id="SM01340"/>
    </source>
</evidence>
<dbReference type="GO" id="GO:0016887">
    <property type="term" value="F:ATP hydrolysis activity"/>
    <property type="evidence" value="ECO:0007669"/>
    <property type="project" value="InterPro"/>
</dbReference>
<evidence type="ECO:0000256" key="3">
    <source>
        <dbReference type="SAM" id="MobiDB-lite"/>
    </source>
</evidence>
<organism evidence="6 7">
    <name type="scientific">Salix dunnii</name>
    <dbReference type="NCBI Taxonomy" id="1413687"/>
    <lineage>
        <taxon>Eukaryota</taxon>
        <taxon>Viridiplantae</taxon>
        <taxon>Streptophyta</taxon>
        <taxon>Embryophyta</taxon>
        <taxon>Tracheophyta</taxon>
        <taxon>Spermatophyta</taxon>
        <taxon>Magnoliopsida</taxon>
        <taxon>eudicotyledons</taxon>
        <taxon>Gunneridae</taxon>
        <taxon>Pentapetalae</taxon>
        <taxon>rosids</taxon>
        <taxon>fabids</taxon>
        <taxon>Malpighiales</taxon>
        <taxon>Salicaceae</taxon>
        <taxon>Saliceae</taxon>
        <taxon>Salix</taxon>
    </lineage>
</organism>
<dbReference type="InterPro" id="IPR042121">
    <property type="entry name" value="MutL_C_regsub"/>
</dbReference>
<dbReference type="SMART" id="SM01340">
    <property type="entry name" value="DNA_mis_repair"/>
    <property type="match status" value="1"/>
</dbReference>
<sequence length="1288" mass="145142">MGIIKRLPVSARSSMRSGILVFDLARVVEELVFNSLDAGAKKISVYVAVGTCYVKVSDDGCGISRDGLVLLGERYVSKFTFWENAADVLTSKVQHLADMDVASGNFGCRGEALSSIADVSVLDVLTKARGRPNGYRKVMKGSKCLCLGIDDDIKDVGTTVVVRDLFYNQPVRRKYMQSSPKKILHLVKKCALRIALMHSEVSFKVVDIESEEELLCTHPSSALSLLMSGFGIDDSSSLHELNINDGVLKLSGYISAPCSSFSVKAFQYVYINSRFVCKGPIHKLLNHLASRFEFPDLQKTNSLSQKGKKSRTQPCPAYILNLSCPFSLYDLTFEPSKTHAEFKILTVYLDALVLHPTPLSLFLENKQLLWHQYLECDAKSLCCVNRRFSDWNPILAFIEKVIQQLWKECTIIEESSTRATDTFQKNDIWQEGNDITSVKQDFFDADLSGFAIKKGRVKTHHSSHNLISCPLKMLHKEDNHLFHGEHDKVPQEFYSNVSEFKEEQVDKEFVLQSDYSFQSWNKTNSGYMPSSSKTNKCHILTSDKNLLLPDNCFLEDSFTIRERFSDHMQSHFSSTEWQNESPKNESVARNESLGSAFSFDHYEFRNGLPFSKNNIKPILKGCTSQRSLSLDRNLFADKEAFEFLNDDFKNKRRRLCTAENVGIPKGDMRFDIPPSALLQDNASCTQQLPAIDGAEMSADFDLLPGAYENSSATNGKLIAKGKGLASNCILQLEMYASGKHSSMSDWCSVTSSAFIQEKAWDTEHFPDDKASEGSKGRDIKGNCWHLPDSWEIMLKPSSQDNFFSSCTSSVLDLKNSADSSKDICRFPQWQDQNNEFSLKHSDISVGETDWLLLDPGSKDPKGNDEYERQENQLGYKAHVRDCVDKVRSIRSNSTPPFYRPKRRFISLSNHSMRKEEPYTQLFNDWPTSPEANDFEHLPLQPSQVEEDLIQRTKSIGKNMPDTMPNRKENPKHFQHPEAYDSSPEGFMPKDTQESKDYRIKWRTGCQQTANHKTSSNVDSQRNILDISSGFLHLAGNLLVPESIHKNCLQDARVLHQVDKKFIPIVAGGTLAVIDQHAADERIRLEELRLKVLSGEAKTVTYLDAEQELILPEIGYQLLHSYAEQVREWGWICNIQGSGTFKKNLNILRQQQTVITLLAVPCILGVNLSDGDLLEFLQQLSDTDGSSTLPPSVLRVLNYKACRGAIMFGDSLLPSECSLIVEELKQTTLCFQCAHGRPTTIPVVNLEALQKQMAKLGVLNDGSNGLWHGLRRQELSLERAAQRLSAARD</sequence>
<dbReference type="Pfam" id="PF08676">
    <property type="entry name" value="MutL_C"/>
    <property type="match status" value="1"/>
</dbReference>
<dbReference type="OrthoDB" id="429932at2759"/>
<dbReference type="InterPro" id="IPR013507">
    <property type="entry name" value="DNA_mismatch_S5_2-like"/>
</dbReference>
<dbReference type="Gene3D" id="3.30.1540.20">
    <property type="entry name" value="MutL, C-terminal domain, dimerisation subdomain"/>
    <property type="match status" value="1"/>
</dbReference>
<dbReference type="InterPro" id="IPR014721">
    <property type="entry name" value="Ribsml_uS5_D2-typ_fold_subgr"/>
</dbReference>
<name>A0A835KA13_9ROSI</name>
<evidence type="ECO:0000256" key="2">
    <source>
        <dbReference type="ARBA" id="ARBA00022763"/>
    </source>
</evidence>
<dbReference type="GO" id="GO:0006298">
    <property type="term" value="P:mismatch repair"/>
    <property type="evidence" value="ECO:0007669"/>
    <property type="project" value="InterPro"/>
</dbReference>
<dbReference type="SUPFAM" id="SSF54211">
    <property type="entry name" value="Ribosomal protein S5 domain 2-like"/>
    <property type="match status" value="1"/>
</dbReference>
<gene>
    <name evidence="6" type="ORF">SADUNF_Sadunf05G0074300</name>
</gene>
<dbReference type="EMBL" id="JADGMS010000005">
    <property type="protein sequence ID" value="KAF9682111.1"/>
    <property type="molecule type" value="Genomic_DNA"/>
</dbReference>
<dbReference type="InterPro" id="IPR042120">
    <property type="entry name" value="MutL_C_dimsub"/>
</dbReference>
<dbReference type="GO" id="GO:0140664">
    <property type="term" value="F:ATP-dependent DNA damage sensor activity"/>
    <property type="evidence" value="ECO:0007669"/>
    <property type="project" value="InterPro"/>
</dbReference>
<reference evidence="6 7" key="1">
    <citation type="submission" date="2020-10" db="EMBL/GenBank/DDBJ databases">
        <title>Plant Genome Project.</title>
        <authorList>
            <person name="Zhang R.-G."/>
        </authorList>
    </citation>
    <scope>NUCLEOTIDE SEQUENCE [LARGE SCALE GENOMIC DNA]</scope>
    <source>
        <strain evidence="6">FAFU-HL-1</strain>
        <tissue evidence="6">Leaf</tissue>
    </source>
</reference>
<evidence type="ECO:0000259" key="4">
    <source>
        <dbReference type="SMART" id="SM00853"/>
    </source>
</evidence>
<accession>A0A835KA13</accession>
<evidence type="ECO:0000313" key="7">
    <source>
        <dbReference type="Proteomes" id="UP000657918"/>
    </source>
</evidence>
<dbReference type="InterPro" id="IPR038973">
    <property type="entry name" value="MutL/Mlh/Pms-like"/>
</dbReference>
<dbReference type="SUPFAM" id="SSF55874">
    <property type="entry name" value="ATPase domain of HSP90 chaperone/DNA topoisomerase II/histidine kinase"/>
    <property type="match status" value="1"/>
</dbReference>
<dbReference type="GO" id="GO:0032300">
    <property type="term" value="C:mismatch repair complex"/>
    <property type="evidence" value="ECO:0007669"/>
    <property type="project" value="InterPro"/>
</dbReference>
<comment type="similarity">
    <text evidence="1">Belongs to the DNA mismatch repair MutL/HexB family.</text>
</comment>
<keyword evidence="7" id="KW-1185">Reference proteome</keyword>
<dbReference type="InterPro" id="IPR037198">
    <property type="entry name" value="MutL_C_sf"/>
</dbReference>
<dbReference type="InterPro" id="IPR014790">
    <property type="entry name" value="MutL_C"/>
</dbReference>
<dbReference type="GO" id="GO:0005524">
    <property type="term" value="F:ATP binding"/>
    <property type="evidence" value="ECO:0007669"/>
    <property type="project" value="InterPro"/>
</dbReference>